<dbReference type="EMBL" id="CAJPDS010000024">
    <property type="protein sequence ID" value="CAF9919760.1"/>
    <property type="molecule type" value="Genomic_DNA"/>
</dbReference>
<feature type="compositionally biased region" description="Basic and acidic residues" evidence="1">
    <location>
        <begin position="585"/>
        <end position="597"/>
    </location>
</feature>
<feature type="compositionally biased region" description="Basic and acidic residues" evidence="1">
    <location>
        <begin position="269"/>
        <end position="288"/>
    </location>
</feature>
<feature type="compositionally biased region" description="Low complexity" evidence="1">
    <location>
        <begin position="237"/>
        <end position="247"/>
    </location>
</feature>
<sequence length="626" mass="68594">MGWFGSLQLAYKYAYGSIYEDFIRGKLLTFDRSMVLGSLFVLVILAGVCKVIYNKRRLKKYTKKAQLESAHGQDERVELNKRELDEGDLFGIRAIQSGYFGGVAQSRPSSVAGDLEGEQSSASNTLLGSHPSPKVGAASPMSSVHTLPLEARHSSSPLRKTVVSTNQDRPQTSSRSQAKSMLQPSDAELHGSTNHDPAVNMYLNVPPSPTAHSRPSSSGFMSRSRSSSDGSPEETPEQSPESSTFPSRNSHYGGTYVPSSVPQIAVPNRVRDPSRPDSRSQYPEHEIHSQSASIISRDSDATIRGNNRSIRSSIQEEAEFSTRPTNSRHFSYETTPSIQEEEFHTRPTNSRHFSYERTPSIQEEEFPTRLPTGSRQVSDVSRSSIQEEEHFTVQPSRPSSGRPYSARSSSYNNPYSSHGTDVPVPKIPQATTTASAAGDWGAAIFKDIDQSIQDTRTNPSYHTSHLSDSSSIYSTAQRQSTGPQTTMDPRAHFSRISTGRGYPEQMANIAPSQELSGQSTASQTTTASEGTRRDSDASSRLPSSGDTSKTSSHRNTRELGDFYDSYWRQSQQPSPQPTSSSNSTRTEEKAREGRRQNQLEINVPTIAEVPSPLATPVPSAGIGKAM</sequence>
<dbReference type="OrthoDB" id="5361354at2759"/>
<keyword evidence="2" id="KW-0472">Membrane</keyword>
<dbReference type="Proteomes" id="UP000664521">
    <property type="component" value="Unassembled WGS sequence"/>
</dbReference>
<evidence type="ECO:0000313" key="4">
    <source>
        <dbReference type="Proteomes" id="UP000664521"/>
    </source>
</evidence>
<feature type="compositionally biased region" description="Polar residues" evidence="1">
    <location>
        <begin position="371"/>
        <end position="384"/>
    </location>
</feature>
<comment type="caution">
    <text evidence="3">The sequence shown here is derived from an EMBL/GenBank/DDBJ whole genome shotgun (WGS) entry which is preliminary data.</text>
</comment>
<keyword evidence="2" id="KW-0812">Transmembrane</keyword>
<dbReference type="AlphaFoldDB" id="A0A8H3ILH9"/>
<feature type="region of interest" description="Disordered" evidence="1">
    <location>
        <begin position="110"/>
        <end position="303"/>
    </location>
</feature>
<feature type="compositionally biased region" description="Low complexity" evidence="1">
    <location>
        <begin position="213"/>
        <end position="230"/>
    </location>
</feature>
<feature type="region of interest" description="Disordered" evidence="1">
    <location>
        <begin position="315"/>
        <end position="427"/>
    </location>
</feature>
<protein>
    <submittedName>
        <fullName evidence="3">Uncharacterized protein</fullName>
    </submittedName>
</protein>
<feature type="compositionally biased region" description="Polar residues" evidence="1">
    <location>
        <begin position="322"/>
        <end position="338"/>
    </location>
</feature>
<evidence type="ECO:0000256" key="1">
    <source>
        <dbReference type="SAM" id="MobiDB-lite"/>
    </source>
</evidence>
<feature type="compositionally biased region" description="Low complexity" evidence="1">
    <location>
        <begin position="395"/>
        <end position="410"/>
    </location>
</feature>
<name>A0A8H3ILH9_9LECA</name>
<feature type="compositionally biased region" description="Polar residues" evidence="1">
    <location>
        <begin position="476"/>
        <end position="487"/>
    </location>
</feature>
<feature type="compositionally biased region" description="Low complexity" evidence="1">
    <location>
        <begin position="460"/>
        <end position="475"/>
    </location>
</feature>
<feature type="transmembrane region" description="Helical" evidence="2">
    <location>
        <begin position="34"/>
        <end position="53"/>
    </location>
</feature>
<feature type="compositionally biased region" description="Polar residues" evidence="1">
    <location>
        <begin position="154"/>
        <end position="183"/>
    </location>
</feature>
<proteinExistence type="predicted"/>
<gene>
    <name evidence="3" type="ORF">HETSPECPRED_004107</name>
</gene>
<feature type="compositionally biased region" description="Polar residues" evidence="1">
    <location>
        <begin position="538"/>
        <end position="550"/>
    </location>
</feature>
<dbReference type="PANTHER" id="PTHR40623:SF1">
    <property type="match status" value="1"/>
</dbReference>
<evidence type="ECO:0000313" key="3">
    <source>
        <dbReference type="EMBL" id="CAF9919760.1"/>
    </source>
</evidence>
<feature type="compositionally biased region" description="Polar residues" evidence="1">
    <location>
        <begin position="248"/>
        <end position="262"/>
    </location>
</feature>
<feature type="compositionally biased region" description="Low complexity" evidence="1">
    <location>
        <begin position="568"/>
        <end position="584"/>
    </location>
</feature>
<organism evidence="3 4">
    <name type="scientific">Heterodermia speciosa</name>
    <dbReference type="NCBI Taxonomy" id="116794"/>
    <lineage>
        <taxon>Eukaryota</taxon>
        <taxon>Fungi</taxon>
        <taxon>Dikarya</taxon>
        <taxon>Ascomycota</taxon>
        <taxon>Pezizomycotina</taxon>
        <taxon>Lecanoromycetes</taxon>
        <taxon>OSLEUM clade</taxon>
        <taxon>Lecanoromycetidae</taxon>
        <taxon>Caliciales</taxon>
        <taxon>Physciaceae</taxon>
        <taxon>Heterodermia</taxon>
    </lineage>
</organism>
<reference evidence="3" key="1">
    <citation type="submission" date="2021-03" db="EMBL/GenBank/DDBJ databases">
        <authorList>
            <person name="Tagirdzhanova G."/>
        </authorList>
    </citation>
    <scope>NUCLEOTIDE SEQUENCE</scope>
</reference>
<evidence type="ECO:0000256" key="2">
    <source>
        <dbReference type="SAM" id="Phobius"/>
    </source>
</evidence>
<feature type="compositionally biased region" description="Polar residues" evidence="1">
    <location>
        <begin position="346"/>
        <end position="361"/>
    </location>
</feature>
<feature type="region of interest" description="Disordered" evidence="1">
    <location>
        <begin position="455"/>
        <end position="626"/>
    </location>
</feature>
<keyword evidence="4" id="KW-1185">Reference proteome</keyword>
<accession>A0A8H3ILH9</accession>
<keyword evidence="2" id="KW-1133">Transmembrane helix</keyword>
<feature type="compositionally biased region" description="Polar residues" evidence="1">
    <location>
        <begin position="118"/>
        <end position="127"/>
    </location>
</feature>
<dbReference type="PANTHER" id="PTHR40623">
    <property type="entry name" value="INTEGRAL MEMBRANE PROTEIN"/>
    <property type="match status" value="1"/>
</dbReference>
<feature type="compositionally biased region" description="Low complexity" evidence="1">
    <location>
        <begin position="516"/>
        <end position="529"/>
    </location>
</feature>